<evidence type="ECO:0000256" key="4">
    <source>
        <dbReference type="ARBA" id="ARBA00023163"/>
    </source>
</evidence>
<keyword evidence="5" id="KW-0539">Nucleus</keyword>
<comment type="subcellular location">
    <subcellularLocation>
        <location evidence="1">Nucleus</location>
    </subcellularLocation>
</comment>
<keyword evidence="8" id="KW-1185">Reference proteome</keyword>
<evidence type="ECO:0000313" key="8">
    <source>
        <dbReference type="Proteomes" id="UP001396334"/>
    </source>
</evidence>
<gene>
    <name evidence="7" type="ORF">V6N11_033112</name>
</gene>
<evidence type="ECO:0000256" key="1">
    <source>
        <dbReference type="ARBA" id="ARBA00004123"/>
    </source>
</evidence>
<protein>
    <recommendedName>
        <fullName evidence="6">TF-B3 domain-containing protein</fullName>
    </recommendedName>
</protein>
<evidence type="ECO:0000256" key="3">
    <source>
        <dbReference type="ARBA" id="ARBA00023125"/>
    </source>
</evidence>
<dbReference type="CDD" id="cd10017">
    <property type="entry name" value="B3_DNA"/>
    <property type="match status" value="1"/>
</dbReference>
<dbReference type="Proteomes" id="UP001396334">
    <property type="component" value="Unassembled WGS sequence"/>
</dbReference>
<sequence length="242" mass="27548">MAIQLVFVKTLTQTDIEKRLSVPTKKKICFLDFGGQHNVGFKAMDSKGKVWPFSCSKRKAKGYPKPVLSKGWLPFVRCWELEIGDKVIFYRQTMDKAGKGDYLIDVIRKEPLPLTLIQNHDTDKVMARASYTDDEGETTITSDFTDVAMTNIEEEATMTSGSTDQVITYDQTEGLQNQHGFMFEFISLKPDIAVRERKFIDFFELGSQEQSEKDNLCILTLLNISTDEVSVTSSTTPYFEFL</sequence>
<comment type="caution">
    <text evidence="7">The sequence shown here is derived from an EMBL/GenBank/DDBJ whole genome shotgun (WGS) entry which is preliminary data.</text>
</comment>
<accession>A0ABR2A100</accession>
<evidence type="ECO:0000259" key="6">
    <source>
        <dbReference type="PROSITE" id="PS50863"/>
    </source>
</evidence>
<dbReference type="SUPFAM" id="SSF101936">
    <property type="entry name" value="DNA-binding pseudobarrel domain"/>
    <property type="match status" value="1"/>
</dbReference>
<organism evidence="7 8">
    <name type="scientific">Hibiscus sabdariffa</name>
    <name type="common">roselle</name>
    <dbReference type="NCBI Taxonomy" id="183260"/>
    <lineage>
        <taxon>Eukaryota</taxon>
        <taxon>Viridiplantae</taxon>
        <taxon>Streptophyta</taxon>
        <taxon>Embryophyta</taxon>
        <taxon>Tracheophyta</taxon>
        <taxon>Spermatophyta</taxon>
        <taxon>Magnoliopsida</taxon>
        <taxon>eudicotyledons</taxon>
        <taxon>Gunneridae</taxon>
        <taxon>Pentapetalae</taxon>
        <taxon>rosids</taxon>
        <taxon>malvids</taxon>
        <taxon>Malvales</taxon>
        <taxon>Malvaceae</taxon>
        <taxon>Malvoideae</taxon>
        <taxon>Hibiscus</taxon>
    </lineage>
</organism>
<keyword evidence="2" id="KW-0805">Transcription regulation</keyword>
<dbReference type="PROSITE" id="PS50863">
    <property type="entry name" value="B3"/>
    <property type="match status" value="1"/>
</dbReference>
<reference evidence="7 8" key="1">
    <citation type="journal article" date="2024" name="G3 (Bethesda)">
        <title>Genome assembly of Hibiscus sabdariffa L. provides insights into metabolisms of medicinal natural products.</title>
        <authorList>
            <person name="Kim T."/>
        </authorList>
    </citation>
    <scope>NUCLEOTIDE SEQUENCE [LARGE SCALE GENOMIC DNA]</scope>
    <source>
        <strain evidence="7">TK-2024</strain>
        <tissue evidence="7">Old leaves</tissue>
    </source>
</reference>
<name>A0ABR2A100_9ROSI</name>
<dbReference type="EMBL" id="JBBPBN010000431">
    <property type="protein sequence ID" value="KAK8486659.1"/>
    <property type="molecule type" value="Genomic_DNA"/>
</dbReference>
<keyword evidence="3" id="KW-0238">DNA-binding</keyword>
<evidence type="ECO:0000313" key="7">
    <source>
        <dbReference type="EMBL" id="KAK8486659.1"/>
    </source>
</evidence>
<proteinExistence type="predicted"/>
<keyword evidence="4" id="KW-0804">Transcription</keyword>
<feature type="domain" description="TF-B3" evidence="6">
    <location>
        <begin position="7"/>
        <end position="110"/>
    </location>
</feature>
<evidence type="ECO:0000256" key="2">
    <source>
        <dbReference type="ARBA" id="ARBA00023015"/>
    </source>
</evidence>
<dbReference type="InterPro" id="IPR003340">
    <property type="entry name" value="B3_DNA-bd"/>
</dbReference>
<dbReference type="Pfam" id="PF02362">
    <property type="entry name" value="B3"/>
    <property type="match status" value="1"/>
</dbReference>
<evidence type="ECO:0000256" key="5">
    <source>
        <dbReference type="ARBA" id="ARBA00023242"/>
    </source>
</evidence>
<dbReference type="Gene3D" id="2.40.330.10">
    <property type="entry name" value="DNA-binding pseudobarrel domain"/>
    <property type="match status" value="1"/>
</dbReference>
<dbReference type="InterPro" id="IPR015300">
    <property type="entry name" value="DNA-bd_pseudobarrel_sf"/>
</dbReference>